<evidence type="ECO:0000259" key="9">
    <source>
        <dbReference type="Pfam" id="PF00082"/>
    </source>
</evidence>
<organism evidence="10 11">
    <name type="scientific">Actinoalloteichus hymeniacidonis</name>
    <dbReference type="NCBI Taxonomy" id="340345"/>
    <lineage>
        <taxon>Bacteria</taxon>
        <taxon>Bacillati</taxon>
        <taxon>Actinomycetota</taxon>
        <taxon>Actinomycetes</taxon>
        <taxon>Pseudonocardiales</taxon>
        <taxon>Pseudonocardiaceae</taxon>
        <taxon>Actinoalloteichus</taxon>
    </lineage>
</organism>
<dbReference type="Proteomes" id="UP000095210">
    <property type="component" value="Chromosome"/>
</dbReference>
<dbReference type="PANTHER" id="PTHR43806">
    <property type="entry name" value="PEPTIDASE S8"/>
    <property type="match status" value="1"/>
</dbReference>
<dbReference type="GO" id="GO:0004252">
    <property type="term" value="F:serine-type endopeptidase activity"/>
    <property type="evidence" value="ECO:0007669"/>
    <property type="project" value="UniProtKB-UniRule"/>
</dbReference>
<evidence type="ECO:0000256" key="8">
    <source>
        <dbReference type="SAM" id="SignalP"/>
    </source>
</evidence>
<evidence type="ECO:0000256" key="2">
    <source>
        <dbReference type="ARBA" id="ARBA00022670"/>
    </source>
</evidence>
<evidence type="ECO:0000313" key="11">
    <source>
        <dbReference type="Proteomes" id="UP000095210"/>
    </source>
</evidence>
<dbReference type="PROSITE" id="PS51892">
    <property type="entry name" value="SUBTILASE"/>
    <property type="match status" value="1"/>
</dbReference>
<dbReference type="EMBL" id="CP014859">
    <property type="protein sequence ID" value="AOS64657.1"/>
    <property type="molecule type" value="Genomic_DNA"/>
</dbReference>
<dbReference type="InterPro" id="IPR000209">
    <property type="entry name" value="Peptidase_S8/S53_dom"/>
</dbReference>
<dbReference type="SUPFAM" id="SSF52743">
    <property type="entry name" value="Subtilisin-like"/>
    <property type="match status" value="1"/>
</dbReference>
<reference evidence="11" key="1">
    <citation type="submission" date="2016-03" db="EMBL/GenBank/DDBJ databases">
        <title>Complete genome sequence of the type strain Actinoalloteichus hymeniacidonis DSM 45092.</title>
        <authorList>
            <person name="Schaffert L."/>
            <person name="Albersmeier A."/>
            <person name="Winkler A."/>
            <person name="Kalinowski J."/>
            <person name="Zotchev S."/>
            <person name="Ruckert C."/>
        </authorList>
    </citation>
    <scope>NUCLEOTIDE SEQUENCE [LARGE SCALE GENOMIC DNA]</scope>
    <source>
        <strain evidence="11">HPA177(T) (DSM 45092(T))</strain>
    </source>
</reference>
<dbReference type="PRINTS" id="PR00723">
    <property type="entry name" value="SUBTILISIN"/>
</dbReference>
<dbReference type="InterPro" id="IPR036852">
    <property type="entry name" value="Peptidase_S8/S53_dom_sf"/>
</dbReference>
<accession>A0AAC9HS86</accession>
<dbReference type="PROSITE" id="PS00137">
    <property type="entry name" value="SUBTILASE_HIS"/>
    <property type="match status" value="1"/>
</dbReference>
<keyword evidence="2 6" id="KW-0645">Protease</keyword>
<keyword evidence="11" id="KW-1185">Reference proteome</keyword>
<keyword evidence="3 6" id="KW-0378">Hydrolase</keyword>
<keyword evidence="8" id="KW-0732">Signal</keyword>
<feature type="domain" description="Peptidase S8/S53" evidence="9">
    <location>
        <begin position="214"/>
        <end position="467"/>
    </location>
</feature>
<dbReference type="KEGG" id="ahm:TL08_19330"/>
<evidence type="ECO:0000313" key="10">
    <source>
        <dbReference type="EMBL" id="AOS64657.1"/>
    </source>
</evidence>
<feature type="signal peptide" evidence="8">
    <location>
        <begin position="1"/>
        <end position="26"/>
    </location>
</feature>
<evidence type="ECO:0000256" key="4">
    <source>
        <dbReference type="ARBA" id="ARBA00022825"/>
    </source>
</evidence>
<evidence type="ECO:0000256" key="6">
    <source>
        <dbReference type="PROSITE-ProRule" id="PRU01240"/>
    </source>
</evidence>
<evidence type="ECO:0000256" key="3">
    <source>
        <dbReference type="ARBA" id="ARBA00022801"/>
    </source>
</evidence>
<dbReference type="PROSITE" id="PS00138">
    <property type="entry name" value="SUBTILASE_SER"/>
    <property type="match status" value="1"/>
</dbReference>
<dbReference type="Gene3D" id="3.40.50.200">
    <property type="entry name" value="Peptidase S8/S53 domain"/>
    <property type="match status" value="1"/>
</dbReference>
<evidence type="ECO:0000256" key="5">
    <source>
        <dbReference type="PIRSR" id="PIRSR615500-1"/>
    </source>
</evidence>
<comment type="similarity">
    <text evidence="1 6">Belongs to the peptidase S8 family.</text>
</comment>
<evidence type="ECO:0000256" key="1">
    <source>
        <dbReference type="ARBA" id="ARBA00011073"/>
    </source>
</evidence>
<feature type="region of interest" description="Disordered" evidence="7">
    <location>
        <begin position="374"/>
        <end position="432"/>
    </location>
</feature>
<keyword evidence="4 6" id="KW-0720">Serine protease</keyword>
<feature type="active site" description="Charge relay system" evidence="5 6">
    <location>
        <position position="223"/>
    </location>
</feature>
<dbReference type="GO" id="GO:0006508">
    <property type="term" value="P:proteolysis"/>
    <property type="evidence" value="ECO:0007669"/>
    <property type="project" value="UniProtKB-KW"/>
</dbReference>
<feature type="active site" description="Charge relay system" evidence="5 6">
    <location>
        <position position="431"/>
    </location>
</feature>
<dbReference type="PANTHER" id="PTHR43806:SF65">
    <property type="entry name" value="SERINE PROTEASE APRX"/>
    <property type="match status" value="1"/>
</dbReference>
<feature type="active site" description="Charge relay system" evidence="5 6">
    <location>
        <position position="256"/>
    </location>
</feature>
<protein>
    <submittedName>
        <fullName evidence="10">Subtilisin-like serine protease</fullName>
    </submittedName>
</protein>
<dbReference type="InterPro" id="IPR023828">
    <property type="entry name" value="Peptidase_S8_Ser-AS"/>
</dbReference>
<dbReference type="InterPro" id="IPR022398">
    <property type="entry name" value="Peptidase_S8_His-AS"/>
</dbReference>
<dbReference type="InterPro" id="IPR015500">
    <property type="entry name" value="Peptidase_S8_subtilisin-rel"/>
</dbReference>
<proteinExistence type="inferred from homology"/>
<feature type="chain" id="PRO_5042026597" evidence="8">
    <location>
        <begin position="27"/>
        <end position="1091"/>
    </location>
</feature>
<sequence>MRPRRVAGVVAIAAVTVGLTAVTGTAQVPGSSPHAATSDSAPHQTLTLITGDRLLVTSTGGRQLVTVLPAEGRESIAFQQTGDGDTLSITPIDALPLIDQGSLDPRLFQVSRLIEQGFGDSGPLPLIVSHTDDGARPLASTDVEVVRELSSINAVSLAVDENETAELWSRLTTENSTLAAGVERVWLNGRSRVLDEESNAQVGAPAAWEAGFSGEGATIAVLDTGYDAEHPDLTEVVVDAADFTGSSVGVTDINGHGTHVASTAVGTGAASDGAHRGVAPEADLLVGKVCGDDGWCPDDAVIAGMEWAAGNDVAAANLSLGGWATDGTDPLSEALNAITEQSGTLFVVAAGNNGGEVMVGSPAAADAALAVGSVTKDDEQSEFSSRGPRLGDHAVKPDITAPGSDIIGARAAGTMPDQPADEAYTTQSGTSMASPHVTGAAAILAAQHPEWQAAELKAALTGSAEPLPGLDTTEQGSGRLDVANAVTAQVHTDVSSLSFGLFAYPHDQGPQTKTVVYRNSGDEDTVLDLDLAPVDSDGTPAPAGLFTVDAEQITVPAGGEASVDVTVEPSAGDLLGYLGGTLTAVSADGTTRLATAVAASLEAESYDLTIEATDKSGEPATSANLQIVDRADSSNRFYATRIEPGVYGAQLPAGEYDVLAVLYGRSPENLRAVTYVSDMAVDVTADATISLDGTAGERMTVATERESVLATSSVYVDFSGHSSGVIGMGEADPVYVVASESDETSAGGLRFTYRPTLVSTAGAAEEHVYTLLFDELDGLPDSVDYSVIDEELAQVATRYRAQGVAASAEAGSLGIPAIDAGRSLAGGVVPTELPSERLEFFTPGDIDWMGSVFAPVGGMTSRYTDYPTAQDYQADWNAAPLGMSLALPDLRGNHRVGDRIAIHTGTFSPVDETYLAPGAPKGTLTLSRDGEVIGESAYAGFGEFDVPAGPGEYTVDLTAARDNAVFGTQATARWTFASDTAGDTPEPLPMMSVRPRGEIDDLGRAPAGDYSLILELEHLTGGTAAEATLEISYDDGDSWEAVPVEFSEGEAVVEITHPDGDGFASLRTTVTDTDGNTAEQTMIRAYGIVAG</sequence>
<dbReference type="RefSeq" id="WP_069850915.1">
    <property type="nucleotide sequence ID" value="NZ_CP014859.1"/>
</dbReference>
<dbReference type="AlphaFoldDB" id="A0AAC9HS86"/>
<gene>
    <name evidence="10" type="ORF">TL08_19330</name>
</gene>
<dbReference type="Pfam" id="PF00082">
    <property type="entry name" value="Peptidase_S8"/>
    <property type="match status" value="1"/>
</dbReference>
<dbReference type="InterPro" id="IPR050131">
    <property type="entry name" value="Peptidase_S8_subtilisin-like"/>
</dbReference>
<name>A0AAC9HS86_9PSEU</name>
<evidence type="ECO:0000256" key="7">
    <source>
        <dbReference type="SAM" id="MobiDB-lite"/>
    </source>
</evidence>